<dbReference type="OrthoDB" id="9802944at2"/>
<dbReference type="GO" id="GO:0003677">
    <property type="term" value="F:DNA binding"/>
    <property type="evidence" value="ECO:0007669"/>
    <property type="project" value="UniProtKB-KW"/>
</dbReference>
<dbReference type="InterPro" id="IPR009061">
    <property type="entry name" value="DNA-bd_dom_put_sf"/>
</dbReference>
<proteinExistence type="predicted"/>
<feature type="domain" description="HTH merR-type" evidence="2">
    <location>
        <begin position="3"/>
        <end position="72"/>
    </location>
</feature>
<dbReference type="AlphaFoldDB" id="A0A4V2DZZ1"/>
<evidence type="ECO:0000313" key="3">
    <source>
        <dbReference type="EMBL" id="RZI46737.1"/>
    </source>
</evidence>
<dbReference type="Proteomes" id="UP000293550">
    <property type="component" value="Unassembled WGS sequence"/>
</dbReference>
<evidence type="ECO:0000256" key="1">
    <source>
        <dbReference type="ARBA" id="ARBA00023125"/>
    </source>
</evidence>
<dbReference type="InterPro" id="IPR047057">
    <property type="entry name" value="MerR_fam"/>
</dbReference>
<reference evidence="3 4" key="1">
    <citation type="submission" date="2018-10" db="EMBL/GenBank/DDBJ databases">
        <title>An updated phylogeny of the Alphaproteobacteria reveals that the parasitic Rickettsiales and Holosporales have independent origins.</title>
        <authorList>
            <person name="Munoz-Gomez S.A."/>
            <person name="Hess S."/>
            <person name="Burger G."/>
            <person name="Lang B.F."/>
            <person name="Susko E."/>
            <person name="Slamovits C.H."/>
            <person name="Roger A.J."/>
        </authorList>
    </citation>
    <scope>NUCLEOTIDE SEQUENCE [LARGE SCALE GENOMIC DNA]</scope>
    <source>
        <strain evidence="3">HOLO01</strain>
    </source>
</reference>
<dbReference type="EMBL" id="SCFB01000003">
    <property type="protein sequence ID" value="RZI46737.1"/>
    <property type="molecule type" value="Genomic_DNA"/>
</dbReference>
<organism evidence="3 4">
    <name type="scientific">Candidatus Finniella inopinata</name>
    <dbReference type="NCBI Taxonomy" id="1696036"/>
    <lineage>
        <taxon>Bacteria</taxon>
        <taxon>Pseudomonadati</taxon>
        <taxon>Pseudomonadota</taxon>
        <taxon>Alphaproteobacteria</taxon>
        <taxon>Holosporales</taxon>
        <taxon>Candidatus Paracaedibacteraceae</taxon>
        <taxon>Candidatus Finniella</taxon>
    </lineage>
</organism>
<dbReference type="PROSITE" id="PS50937">
    <property type="entry name" value="HTH_MERR_2"/>
    <property type="match status" value="1"/>
</dbReference>
<keyword evidence="4" id="KW-1185">Reference proteome</keyword>
<protein>
    <submittedName>
        <fullName evidence="3">MerR family transcriptional regulator</fullName>
    </submittedName>
</protein>
<name>A0A4V2DZZ1_9PROT</name>
<dbReference type="Gene3D" id="1.10.1660.10">
    <property type="match status" value="1"/>
</dbReference>
<comment type="caution">
    <text evidence="3">The sequence shown here is derived from an EMBL/GenBank/DDBJ whole genome shotgun (WGS) entry which is preliminary data.</text>
</comment>
<dbReference type="GO" id="GO:0003700">
    <property type="term" value="F:DNA-binding transcription factor activity"/>
    <property type="evidence" value="ECO:0007669"/>
    <property type="project" value="InterPro"/>
</dbReference>
<sequence length="137" mass="16287">MTHWYVKELSDLTKVSPQTLHHYDRIGLLKPSVRLNNGYRMYSEEDFLRLKKIIALKYFKFKLSQIKNLLENDTNILDHLLVQAQILEKKAKVLAEASEWLEKIISEWKHDRSVFWTSMIEASENFGKKSQTLFDDK</sequence>
<dbReference type="RefSeq" id="WP_130153446.1">
    <property type="nucleotide sequence ID" value="NZ_SCFB01000003.1"/>
</dbReference>
<dbReference type="Pfam" id="PF13411">
    <property type="entry name" value="MerR_1"/>
    <property type="match status" value="1"/>
</dbReference>
<evidence type="ECO:0000313" key="4">
    <source>
        <dbReference type="Proteomes" id="UP000293550"/>
    </source>
</evidence>
<dbReference type="PANTHER" id="PTHR30204:SF96">
    <property type="entry name" value="CHROMOSOME-ANCHORING PROTEIN RACA"/>
    <property type="match status" value="1"/>
</dbReference>
<dbReference type="CDD" id="cd01106">
    <property type="entry name" value="HTH_TipAL-Mta"/>
    <property type="match status" value="1"/>
</dbReference>
<accession>A0A4V2DZZ1</accession>
<keyword evidence="1" id="KW-0238">DNA-binding</keyword>
<evidence type="ECO:0000259" key="2">
    <source>
        <dbReference type="PROSITE" id="PS50937"/>
    </source>
</evidence>
<gene>
    <name evidence="3" type="ORF">EQU50_01755</name>
</gene>
<dbReference type="InterPro" id="IPR000551">
    <property type="entry name" value="MerR-type_HTH_dom"/>
</dbReference>
<dbReference type="PANTHER" id="PTHR30204">
    <property type="entry name" value="REDOX-CYCLING DRUG-SENSING TRANSCRIPTIONAL ACTIVATOR SOXR"/>
    <property type="match status" value="1"/>
</dbReference>
<dbReference type="SMART" id="SM00422">
    <property type="entry name" value="HTH_MERR"/>
    <property type="match status" value="1"/>
</dbReference>
<dbReference type="SUPFAM" id="SSF46955">
    <property type="entry name" value="Putative DNA-binding domain"/>
    <property type="match status" value="1"/>
</dbReference>